<feature type="transmembrane region" description="Helical" evidence="5">
    <location>
        <begin position="88"/>
        <end position="105"/>
    </location>
</feature>
<evidence type="ECO:0000313" key="8">
    <source>
        <dbReference type="Proteomes" id="UP000553706"/>
    </source>
</evidence>
<dbReference type="InterPro" id="IPR051533">
    <property type="entry name" value="WaaL-like"/>
</dbReference>
<accession>A0A840VVA7</accession>
<organism evidence="7 8">
    <name type="scientific">Acidocella aromatica</name>
    <dbReference type="NCBI Taxonomy" id="1303579"/>
    <lineage>
        <taxon>Bacteria</taxon>
        <taxon>Pseudomonadati</taxon>
        <taxon>Pseudomonadota</taxon>
        <taxon>Alphaproteobacteria</taxon>
        <taxon>Acetobacterales</taxon>
        <taxon>Acidocellaceae</taxon>
        <taxon>Acidocella</taxon>
    </lineage>
</organism>
<dbReference type="AlphaFoldDB" id="A0A840VVA7"/>
<dbReference type="EMBL" id="JACHFJ010000012">
    <property type="protein sequence ID" value="MBB5374092.1"/>
    <property type="molecule type" value="Genomic_DNA"/>
</dbReference>
<feature type="transmembrane region" description="Helical" evidence="5">
    <location>
        <begin position="195"/>
        <end position="227"/>
    </location>
</feature>
<dbReference type="InterPro" id="IPR007016">
    <property type="entry name" value="O-antigen_ligase-rel_domated"/>
</dbReference>
<dbReference type="RefSeq" id="WP_183267108.1">
    <property type="nucleotide sequence ID" value="NZ_JACHFJ010000012.1"/>
</dbReference>
<feature type="transmembrane region" description="Helical" evidence="5">
    <location>
        <begin position="56"/>
        <end position="76"/>
    </location>
</feature>
<gene>
    <name evidence="7" type="ORF">HNP71_002362</name>
</gene>
<feature type="transmembrane region" description="Helical" evidence="5">
    <location>
        <begin position="234"/>
        <end position="252"/>
    </location>
</feature>
<keyword evidence="7" id="KW-0436">Ligase</keyword>
<feature type="transmembrane region" description="Helical" evidence="5">
    <location>
        <begin position="164"/>
        <end position="183"/>
    </location>
</feature>
<feature type="transmembrane region" description="Helical" evidence="5">
    <location>
        <begin position="117"/>
        <end position="134"/>
    </location>
</feature>
<keyword evidence="2 5" id="KW-0812">Transmembrane</keyword>
<evidence type="ECO:0000256" key="3">
    <source>
        <dbReference type="ARBA" id="ARBA00022989"/>
    </source>
</evidence>
<evidence type="ECO:0000256" key="4">
    <source>
        <dbReference type="ARBA" id="ARBA00023136"/>
    </source>
</evidence>
<dbReference type="PANTHER" id="PTHR37422">
    <property type="entry name" value="TEICHURONIC ACID BIOSYNTHESIS PROTEIN TUAE"/>
    <property type="match status" value="1"/>
</dbReference>
<proteinExistence type="predicted"/>
<name>A0A840VVA7_9PROT</name>
<feature type="domain" description="O-antigen ligase-related" evidence="6">
    <location>
        <begin position="197"/>
        <end position="352"/>
    </location>
</feature>
<sequence>MRAERPRQIALAAALLVPLGLLHAFVLAEIGIGAVDVLFLAECARRRDFAWMRQGWVVLALLWWGWLLLCSTPLPLAGFGVAGWGNGFVQAFVIIRLLLFTAALQNWVLTTQGAQRAAWWALALCAAWIGLESWQQYLTGRNIFGDPRWADGALTGPFWKPRAGALYMHLLYPALLPPVLALLTRPGRAARLGGLALAVLGVLTSVLIGQRMGVALTGFGLAVAALFVRQLRGIAIATFAVAALAVALTPVISPPTYAKLVQETAKNLDHFLLSPYGELYTRAAAMTLQSPWHGWGYNGFRTACSLPRFDGGFPSLGIAPTQLGLGACNLHPHNYYMQALTDSGFPGLLLFVAMALSWLRALGTGLWHQPEPLRLGLFIAVLTYLWPIGSTDAFPTLYMLGWLFLLLGFGLALAPGRTRHG</sequence>
<dbReference type="Pfam" id="PF04932">
    <property type="entry name" value="Wzy_C"/>
    <property type="match status" value="1"/>
</dbReference>
<comment type="subcellular location">
    <subcellularLocation>
        <location evidence="1">Membrane</location>
        <topology evidence="1">Multi-pass membrane protein</topology>
    </subcellularLocation>
</comment>
<evidence type="ECO:0000256" key="1">
    <source>
        <dbReference type="ARBA" id="ARBA00004141"/>
    </source>
</evidence>
<dbReference type="Proteomes" id="UP000553706">
    <property type="component" value="Unassembled WGS sequence"/>
</dbReference>
<evidence type="ECO:0000256" key="5">
    <source>
        <dbReference type="SAM" id="Phobius"/>
    </source>
</evidence>
<keyword evidence="8" id="KW-1185">Reference proteome</keyword>
<dbReference type="PANTHER" id="PTHR37422:SF13">
    <property type="entry name" value="LIPOPOLYSACCHARIDE BIOSYNTHESIS PROTEIN PA4999-RELATED"/>
    <property type="match status" value="1"/>
</dbReference>
<dbReference type="GO" id="GO:0016874">
    <property type="term" value="F:ligase activity"/>
    <property type="evidence" value="ECO:0007669"/>
    <property type="project" value="UniProtKB-KW"/>
</dbReference>
<evidence type="ECO:0000259" key="6">
    <source>
        <dbReference type="Pfam" id="PF04932"/>
    </source>
</evidence>
<feature type="transmembrane region" description="Helical" evidence="5">
    <location>
        <begin position="395"/>
        <end position="414"/>
    </location>
</feature>
<reference evidence="7 8" key="1">
    <citation type="submission" date="2020-08" db="EMBL/GenBank/DDBJ databases">
        <title>Genomic Encyclopedia of Type Strains, Phase IV (KMG-IV): sequencing the most valuable type-strain genomes for metagenomic binning, comparative biology and taxonomic classification.</title>
        <authorList>
            <person name="Goeker M."/>
        </authorList>
    </citation>
    <scope>NUCLEOTIDE SEQUENCE [LARGE SCALE GENOMIC DNA]</scope>
    <source>
        <strain evidence="7 8">DSM 27026</strain>
    </source>
</reference>
<comment type="caution">
    <text evidence="7">The sequence shown here is derived from an EMBL/GenBank/DDBJ whole genome shotgun (WGS) entry which is preliminary data.</text>
</comment>
<dbReference type="GO" id="GO:0016020">
    <property type="term" value="C:membrane"/>
    <property type="evidence" value="ECO:0007669"/>
    <property type="project" value="UniProtKB-SubCell"/>
</dbReference>
<evidence type="ECO:0000256" key="2">
    <source>
        <dbReference type="ARBA" id="ARBA00022692"/>
    </source>
</evidence>
<protein>
    <submittedName>
        <fullName evidence="7">O-antigen ligase</fullName>
    </submittedName>
</protein>
<evidence type="ECO:0000313" key="7">
    <source>
        <dbReference type="EMBL" id="MBB5374092.1"/>
    </source>
</evidence>
<keyword evidence="3 5" id="KW-1133">Transmembrane helix</keyword>
<keyword evidence="4 5" id="KW-0472">Membrane</keyword>
<feature type="transmembrane region" description="Helical" evidence="5">
    <location>
        <begin position="343"/>
        <end position="361"/>
    </location>
</feature>